<dbReference type="Gene3D" id="2.70.9.10">
    <property type="entry name" value="Adenovirus Type 2 Hexon, domain 4"/>
    <property type="match status" value="1"/>
</dbReference>
<dbReference type="EMBL" id="MN740686">
    <property type="protein sequence ID" value="QHU07729.1"/>
    <property type="molecule type" value="Genomic_DNA"/>
</dbReference>
<dbReference type="AlphaFoldDB" id="A0A6C0JQ92"/>
<dbReference type="Gene3D" id="2.70.9.20">
    <property type="entry name" value="Major capsid protein Vp54"/>
    <property type="match status" value="1"/>
</dbReference>
<evidence type="ECO:0000256" key="1">
    <source>
        <dbReference type="SAM" id="MobiDB-lite"/>
    </source>
</evidence>
<evidence type="ECO:0000313" key="4">
    <source>
        <dbReference type="EMBL" id="QHU07729.1"/>
    </source>
</evidence>
<dbReference type="InterPro" id="IPR007542">
    <property type="entry name" value="MCP_C"/>
</dbReference>
<accession>A0A6C0JQ92</accession>
<evidence type="ECO:0000259" key="3">
    <source>
        <dbReference type="Pfam" id="PF16903"/>
    </source>
</evidence>
<name>A0A6C0JQ92_9ZZZZ</name>
<dbReference type="SUPFAM" id="SSF49749">
    <property type="entry name" value="Group II dsDNA viruses VP"/>
    <property type="match status" value="2"/>
</dbReference>
<reference evidence="4" key="1">
    <citation type="journal article" date="2020" name="Nature">
        <title>Giant virus diversity and host interactions through global metagenomics.</title>
        <authorList>
            <person name="Schulz F."/>
            <person name="Roux S."/>
            <person name="Paez-Espino D."/>
            <person name="Jungbluth S."/>
            <person name="Walsh D.A."/>
            <person name="Denef V.J."/>
            <person name="McMahon K.D."/>
            <person name="Konstantinidis K.T."/>
            <person name="Eloe-Fadrosh E.A."/>
            <person name="Kyrpides N.C."/>
            <person name="Woyke T."/>
        </authorList>
    </citation>
    <scope>NUCLEOTIDE SEQUENCE</scope>
    <source>
        <strain evidence="4">GVMAG-S-1041349-163</strain>
    </source>
</reference>
<dbReference type="Pfam" id="PF04451">
    <property type="entry name" value="Capsid_NCLDV"/>
    <property type="match status" value="1"/>
</dbReference>
<feature type="domain" description="Major capsid protein C-terminal" evidence="2">
    <location>
        <begin position="262"/>
        <end position="470"/>
    </location>
</feature>
<evidence type="ECO:0008006" key="5">
    <source>
        <dbReference type="Google" id="ProtNLM"/>
    </source>
</evidence>
<organism evidence="4">
    <name type="scientific">viral metagenome</name>
    <dbReference type="NCBI Taxonomy" id="1070528"/>
    <lineage>
        <taxon>unclassified sequences</taxon>
        <taxon>metagenomes</taxon>
        <taxon>organismal metagenomes</taxon>
    </lineage>
</organism>
<evidence type="ECO:0000259" key="2">
    <source>
        <dbReference type="Pfam" id="PF04451"/>
    </source>
</evidence>
<dbReference type="InterPro" id="IPR031654">
    <property type="entry name" value="Capsid_N"/>
</dbReference>
<dbReference type="GO" id="GO:0005198">
    <property type="term" value="F:structural molecule activity"/>
    <property type="evidence" value="ECO:0007669"/>
    <property type="project" value="InterPro"/>
</dbReference>
<proteinExistence type="predicted"/>
<feature type="region of interest" description="Disordered" evidence="1">
    <location>
        <begin position="322"/>
        <end position="342"/>
    </location>
</feature>
<sequence>MSTGGVSSQVTFIDLSTYAELEAFIYGGPYATTWFVGTVQKSNWFSLVPISIRQTQQPDFGSKNVSATINRNGDYVLKLWFRVQIPQVQIANDPDIYPDATVRWTSKLGHNIFSRVYLTHNELTAQEFYSNWFDFNYQFKIPSSQRIGYRNMIGDIGKMTLPVGVNVPLGTGGYLNIPFPLWFSVDSGRALPIAALPFNDTKINYEFRGWKSLLIVYPGTSGGLGTRPATVNDIHVCGDPSQKPYMNNPETYALYAVVHNDERVKMGDAPRDILIHQIQQIQVVPFIGVANNLLQSFDIRLSHSIVGLYFAARNNTIQNLNTSSGNEHSNYTTEPYGEGQDPIGDTKLLYESTIRLSMGADYFSYVVPFHSSKCIPDETGYHLWSYALDSCSLNPCGSTNFSKLANVTITYQPSPAAVEAANLAAPVDKAGDPLVWPNQAGVPVPMPQSFEHILIAPNHNIGRVANGSFGFPTL</sequence>
<dbReference type="InterPro" id="IPR038519">
    <property type="entry name" value="MCP_C_sf"/>
</dbReference>
<feature type="domain" description="Major capsid protein N-terminal" evidence="3">
    <location>
        <begin position="33"/>
        <end position="226"/>
    </location>
</feature>
<feature type="compositionally biased region" description="Polar residues" evidence="1">
    <location>
        <begin position="322"/>
        <end position="333"/>
    </location>
</feature>
<dbReference type="Pfam" id="PF16903">
    <property type="entry name" value="Capsid_N"/>
    <property type="match status" value="1"/>
</dbReference>
<dbReference type="InterPro" id="IPR016112">
    <property type="entry name" value="VP_dsDNA_II"/>
</dbReference>
<protein>
    <recommendedName>
        <fullName evidence="5">Major capsid protein N-terminal domain-containing protein</fullName>
    </recommendedName>
</protein>